<comment type="subcellular location">
    <subcellularLocation>
        <location evidence="1">Cytoplasm</location>
    </subcellularLocation>
</comment>
<dbReference type="Pfam" id="PF02811">
    <property type="entry name" value="PHP"/>
    <property type="match status" value="1"/>
</dbReference>
<reference evidence="10" key="1">
    <citation type="submission" date="2020-02" db="EMBL/GenBank/DDBJ databases">
        <authorList>
            <person name="Meier V. D."/>
        </authorList>
    </citation>
    <scope>NUCLEOTIDE SEQUENCE</scope>
    <source>
        <strain evidence="10">AVDCRST_MAG56</strain>
    </source>
</reference>
<dbReference type="Gene3D" id="1.10.10.1600">
    <property type="entry name" value="Bacterial DNA polymerase III alpha subunit, thumb domain"/>
    <property type="match status" value="1"/>
</dbReference>
<dbReference type="NCBIfam" id="NF004226">
    <property type="entry name" value="PRK05673.1"/>
    <property type="match status" value="1"/>
</dbReference>
<dbReference type="InterPro" id="IPR004805">
    <property type="entry name" value="DnaE2/DnaE/PolC"/>
</dbReference>
<dbReference type="CDD" id="cd04485">
    <property type="entry name" value="DnaE_OBF"/>
    <property type="match status" value="1"/>
</dbReference>
<keyword evidence="5 10" id="KW-0548">Nucleotidyltransferase</keyword>
<evidence type="ECO:0000256" key="7">
    <source>
        <dbReference type="ARBA" id="ARBA00022932"/>
    </source>
</evidence>
<evidence type="ECO:0000256" key="2">
    <source>
        <dbReference type="ARBA" id="ARBA00012417"/>
    </source>
</evidence>
<dbReference type="PANTHER" id="PTHR32294">
    <property type="entry name" value="DNA POLYMERASE III SUBUNIT ALPHA"/>
    <property type="match status" value="1"/>
</dbReference>
<dbReference type="GO" id="GO:0008408">
    <property type="term" value="F:3'-5' exonuclease activity"/>
    <property type="evidence" value="ECO:0007669"/>
    <property type="project" value="InterPro"/>
</dbReference>
<evidence type="ECO:0000256" key="8">
    <source>
        <dbReference type="ARBA" id="ARBA00049244"/>
    </source>
</evidence>
<comment type="catalytic activity">
    <reaction evidence="8">
        <text>DNA(n) + a 2'-deoxyribonucleoside 5'-triphosphate = DNA(n+1) + diphosphate</text>
        <dbReference type="Rhea" id="RHEA:22508"/>
        <dbReference type="Rhea" id="RHEA-COMP:17339"/>
        <dbReference type="Rhea" id="RHEA-COMP:17340"/>
        <dbReference type="ChEBI" id="CHEBI:33019"/>
        <dbReference type="ChEBI" id="CHEBI:61560"/>
        <dbReference type="ChEBI" id="CHEBI:173112"/>
        <dbReference type="EC" id="2.7.7.7"/>
    </reaction>
</comment>
<evidence type="ECO:0000256" key="6">
    <source>
        <dbReference type="ARBA" id="ARBA00022705"/>
    </source>
</evidence>
<dbReference type="NCBIfam" id="TIGR00594">
    <property type="entry name" value="polc"/>
    <property type="match status" value="1"/>
</dbReference>
<dbReference type="CDD" id="cd12113">
    <property type="entry name" value="PHP_PolIIIA_DnaE3"/>
    <property type="match status" value="1"/>
</dbReference>
<dbReference type="Pfam" id="PF14579">
    <property type="entry name" value="HHH_6"/>
    <property type="match status" value="1"/>
</dbReference>
<dbReference type="InterPro" id="IPR040982">
    <property type="entry name" value="DNA_pol3_finger"/>
</dbReference>
<dbReference type="GO" id="GO:0005737">
    <property type="term" value="C:cytoplasm"/>
    <property type="evidence" value="ECO:0007669"/>
    <property type="project" value="UniProtKB-SubCell"/>
</dbReference>
<dbReference type="InterPro" id="IPR011708">
    <property type="entry name" value="DNA_pol3_alpha_NTPase_dom"/>
</dbReference>
<dbReference type="Pfam" id="PF01336">
    <property type="entry name" value="tRNA_anti-codon"/>
    <property type="match status" value="1"/>
</dbReference>
<dbReference type="EMBL" id="CADCTQ010000173">
    <property type="protein sequence ID" value="CAA9250144.1"/>
    <property type="molecule type" value="Genomic_DNA"/>
</dbReference>
<dbReference type="InterPro" id="IPR041931">
    <property type="entry name" value="DNA_pol3_alpha_thumb_dom"/>
</dbReference>
<evidence type="ECO:0000256" key="3">
    <source>
        <dbReference type="ARBA" id="ARBA00019114"/>
    </source>
</evidence>
<dbReference type="InterPro" id="IPR003141">
    <property type="entry name" value="Pol/His_phosphatase_N"/>
</dbReference>
<dbReference type="GO" id="GO:0003676">
    <property type="term" value="F:nucleic acid binding"/>
    <property type="evidence" value="ECO:0007669"/>
    <property type="project" value="InterPro"/>
</dbReference>
<accession>A0A6J4IEV4</accession>
<dbReference type="InterPro" id="IPR012340">
    <property type="entry name" value="NA-bd_OB-fold"/>
</dbReference>
<dbReference type="SMART" id="SM00481">
    <property type="entry name" value="POLIIIAc"/>
    <property type="match status" value="1"/>
</dbReference>
<keyword evidence="7" id="KW-0239">DNA-directed DNA polymerase</keyword>
<evidence type="ECO:0000256" key="1">
    <source>
        <dbReference type="ARBA" id="ARBA00004496"/>
    </source>
</evidence>
<dbReference type="SUPFAM" id="SSF50249">
    <property type="entry name" value="Nucleic acid-binding proteins"/>
    <property type="match status" value="1"/>
</dbReference>
<dbReference type="InterPro" id="IPR004013">
    <property type="entry name" value="PHP_dom"/>
</dbReference>
<dbReference type="Gene3D" id="1.10.150.870">
    <property type="match status" value="1"/>
</dbReference>
<keyword evidence="6" id="KW-0235">DNA replication</keyword>
<organism evidence="10">
    <name type="scientific">uncultured Cytophagales bacterium</name>
    <dbReference type="NCBI Taxonomy" id="158755"/>
    <lineage>
        <taxon>Bacteria</taxon>
        <taxon>Pseudomonadati</taxon>
        <taxon>Bacteroidota</taxon>
        <taxon>Sphingobacteriia</taxon>
        <taxon>Sphingobacteriales</taxon>
        <taxon>environmental samples</taxon>
    </lineage>
</organism>
<protein>
    <recommendedName>
        <fullName evidence="3">DNA polymerase III subunit alpha</fullName>
        <ecNumber evidence="2">2.7.7.7</ecNumber>
    </recommendedName>
</protein>
<gene>
    <name evidence="10" type="ORF">AVDCRST_MAG56-1883</name>
</gene>
<proteinExistence type="predicted"/>
<evidence type="ECO:0000256" key="5">
    <source>
        <dbReference type="ARBA" id="ARBA00022695"/>
    </source>
</evidence>
<keyword evidence="4 10" id="KW-0808">Transferase</keyword>
<sequence length="1174" mass="132038">MPVFSHLHCHTQFSLLDGAARITSMMKKAQADGMPAVALTDHGNMFGAFKFVAEANKYNVKPIVGCEFYLVKDRHKKTFSKEEKDKRFHQLLLAKDQDGYKNLAKLCSLGYMEGLYSKWPRVDKELVLKYHKGLIATTCCIGAEVPQAILHEGEEEAEKRFRWWLDLFGEDYYVELQRHGMGEQEKVNAVLLKFAAKYNVKIICSNDSHYVDQEDYNAHDILLCVNTGELQSTPVWKGDNDDVQKPKGHRFGFFNDQFFFKKTAEMEKLFHDLPQSLDNTNEIVAKITPPKLKRDILLPNFPLPAQFATADEYLEHLTYEGARKRYNGLPLTHPDTTGLPLASEIEERLAHELRIVKTMGFAGYFLIVADFINAGRAMGVSVGPGRGSAAGSAVAYCIGITNIDPVKYNLLFERFLNPERVSMPDIDTDFDDEGRQKVIDYVVDKYGKNQVAQIITYGTMAAKMAIKDVARVLELPLPESNALAKLVPEKPGTTLEMAFAEVQELAEIRRGNDLRATVLRTAEKLEGSVRGSGIHAAGVIIAPGDLTDYIPVSTAKDSDLLVTQFDGKVIEDAGMLKMDFLGLKTLTIIRDALIMIKQNHGVDIDIDNIPLEDPKTFELYQQGDTVGTFQFESEGMRMYLKDLKPTNIEDLIAMNALYRPGPMQFIPNFINRKHGKEPVEYPHELLEPILNYTYGIMVYQEQIMQTAQILAGYSLGGADLLRRAMGKKDKEKMAKERIKFMDGAKKIHNISEKKSSEVFDVMEKFAEYGFNRSHSAAYSVVAYQTGYLKANYPSEYMASVLTHSMGNIEKITFFMDECKRQGIPVLGPDVNESSTAFSVNKNGQIRFGMGAVKGAGEAAVEALIAERTAKGPFKDVFDLAKRVNLRTVNKKTFESLAYAGAFDSFPGIHRAQYFHDEGGTLIEKIIKYGNTVQSDQGKVQVSLFGSGDGSLPPPRVHNCEPWSEIEKLKNEKEVVGFYISGHPLDQFRLEIKSFCSDTIDKIDNYRGKDMCVAGIVTKNVVRQAKNGNPFVLFTVEDYTGPLDMALFGEDYVNLSKYLTVGQFVYIKGKVQLRYGTTDQWELKPVQVQLLSELRKKMAKGLQINLDLAKVNHTIISRLTAAAQSQPGDCFVKMMLFDREENMHVEAAARKIRIFPSNELLAQLDELELTYKLIW</sequence>
<feature type="domain" description="Polymerase/histidinol phosphatase N-terminal" evidence="9">
    <location>
        <begin position="5"/>
        <end position="72"/>
    </location>
</feature>
<dbReference type="GO" id="GO:0006260">
    <property type="term" value="P:DNA replication"/>
    <property type="evidence" value="ECO:0007669"/>
    <property type="project" value="UniProtKB-KW"/>
</dbReference>
<dbReference type="SUPFAM" id="SSF89550">
    <property type="entry name" value="PHP domain-like"/>
    <property type="match status" value="1"/>
</dbReference>
<dbReference type="Gene3D" id="2.40.50.140">
    <property type="entry name" value="Nucleic acid-binding proteins"/>
    <property type="match status" value="1"/>
</dbReference>
<dbReference type="InterPro" id="IPR016195">
    <property type="entry name" value="Pol/histidinol_Pase-like"/>
</dbReference>
<dbReference type="InterPro" id="IPR029460">
    <property type="entry name" value="DNAPol_HHH"/>
</dbReference>
<name>A0A6J4IEV4_9SPHI</name>
<dbReference type="GO" id="GO:0003887">
    <property type="term" value="F:DNA-directed DNA polymerase activity"/>
    <property type="evidence" value="ECO:0007669"/>
    <property type="project" value="UniProtKB-KW"/>
</dbReference>
<dbReference type="Pfam" id="PF07733">
    <property type="entry name" value="DNA_pol3_alpha"/>
    <property type="match status" value="1"/>
</dbReference>
<dbReference type="InterPro" id="IPR004365">
    <property type="entry name" value="NA-bd_OB_tRNA"/>
</dbReference>
<dbReference type="AlphaFoldDB" id="A0A6J4IEV4"/>
<dbReference type="PANTHER" id="PTHR32294:SF0">
    <property type="entry name" value="DNA POLYMERASE III SUBUNIT ALPHA"/>
    <property type="match status" value="1"/>
</dbReference>
<dbReference type="Pfam" id="PF17657">
    <property type="entry name" value="DNA_pol3_finger"/>
    <property type="match status" value="1"/>
</dbReference>
<evidence type="ECO:0000259" key="9">
    <source>
        <dbReference type="SMART" id="SM00481"/>
    </source>
</evidence>
<evidence type="ECO:0000256" key="4">
    <source>
        <dbReference type="ARBA" id="ARBA00022679"/>
    </source>
</evidence>
<dbReference type="EC" id="2.7.7.7" evidence="2"/>
<dbReference type="Gene3D" id="3.20.20.140">
    <property type="entry name" value="Metal-dependent hydrolases"/>
    <property type="match status" value="1"/>
</dbReference>
<evidence type="ECO:0000313" key="10">
    <source>
        <dbReference type="EMBL" id="CAA9250144.1"/>
    </source>
</evidence>